<reference evidence="2" key="1">
    <citation type="journal article" date="2020" name="Stud. Mycol.">
        <title>101 Dothideomycetes genomes: a test case for predicting lifestyles and emergence of pathogens.</title>
        <authorList>
            <person name="Haridas S."/>
            <person name="Albert R."/>
            <person name="Binder M."/>
            <person name="Bloem J."/>
            <person name="Labutti K."/>
            <person name="Salamov A."/>
            <person name="Andreopoulos B."/>
            <person name="Baker S."/>
            <person name="Barry K."/>
            <person name="Bills G."/>
            <person name="Bluhm B."/>
            <person name="Cannon C."/>
            <person name="Castanera R."/>
            <person name="Culley D."/>
            <person name="Daum C."/>
            <person name="Ezra D."/>
            <person name="Gonzalez J."/>
            <person name="Henrissat B."/>
            <person name="Kuo A."/>
            <person name="Liang C."/>
            <person name="Lipzen A."/>
            <person name="Lutzoni F."/>
            <person name="Magnuson J."/>
            <person name="Mondo S."/>
            <person name="Nolan M."/>
            <person name="Ohm R."/>
            <person name="Pangilinan J."/>
            <person name="Park H.-J."/>
            <person name="Ramirez L."/>
            <person name="Alfaro M."/>
            <person name="Sun H."/>
            <person name="Tritt A."/>
            <person name="Yoshinaga Y."/>
            <person name="Zwiers L.-H."/>
            <person name="Turgeon B."/>
            <person name="Goodwin S."/>
            <person name="Spatafora J."/>
            <person name="Crous P."/>
            <person name="Grigoriev I."/>
        </authorList>
    </citation>
    <scope>NUCLEOTIDE SEQUENCE</scope>
    <source>
        <strain evidence="2">CBS 113818</strain>
    </source>
</reference>
<dbReference type="SUPFAM" id="SSF56300">
    <property type="entry name" value="Metallo-dependent phosphatases"/>
    <property type="match status" value="1"/>
</dbReference>
<dbReference type="Proteomes" id="UP000799424">
    <property type="component" value="Unassembled WGS sequence"/>
</dbReference>
<name>A0A6A6ZWJ5_9PLEO</name>
<dbReference type="Pfam" id="PF00149">
    <property type="entry name" value="Metallophos"/>
    <property type="match status" value="1"/>
</dbReference>
<evidence type="ECO:0000259" key="1">
    <source>
        <dbReference type="Pfam" id="PF00149"/>
    </source>
</evidence>
<protein>
    <submittedName>
        <fullName evidence="2">Metallo-dependent phosphatase</fullName>
    </submittedName>
</protein>
<accession>A0A6A6ZWJ5</accession>
<evidence type="ECO:0000313" key="3">
    <source>
        <dbReference type="Proteomes" id="UP000799424"/>
    </source>
</evidence>
<dbReference type="Gene3D" id="3.60.21.10">
    <property type="match status" value="1"/>
</dbReference>
<dbReference type="GO" id="GO:0016787">
    <property type="term" value="F:hydrolase activity"/>
    <property type="evidence" value="ECO:0007669"/>
    <property type="project" value="InterPro"/>
</dbReference>
<dbReference type="OrthoDB" id="630188at2759"/>
<gene>
    <name evidence="2" type="ORF">CC86DRAFT_295809</name>
</gene>
<dbReference type="InterPro" id="IPR029052">
    <property type="entry name" value="Metallo-depent_PP-like"/>
</dbReference>
<sequence>MATRKTRIICISDTHNQTPRLPAGDVLIHAGDLTNQGSYSELEKTVRWLEGTDFEAKIVIAGNHEITLDAPFHAARAGKFKWSEPQDPAKCRQLLTSSPSITYLENSHAKIYLTSPLGPRTCFKVFGSPYSRGQRGWAFQYWDGGDAEKLWRGIDADADVVVVHAPAYGHVDKGNANERTGCEVLGRRLGVVRPRMFVCGHIHGARGVERVRWKERMVDGEDTELVEDVEYWTDPGKGNKKMSLLDLTSKSGRALENDTGALPRHEVPYSLRDVFRGADTESEGPQPDAISSSLETSALDDNEALWRRKRGGAVQHSDVGCGEVDAHSEVASAGSGKAETAMINAAFLGPRIAGKAMEFNKPIVVDIDLPVWHFAASS</sequence>
<dbReference type="CDD" id="cd07379">
    <property type="entry name" value="MPP_239FB"/>
    <property type="match status" value="1"/>
</dbReference>
<dbReference type="InterPro" id="IPR051693">
    <property type="entry name" value="UPF0046_metallophosphoest"/>
</dbReference>
<dbReference type="PANTHER" id="PTHR12905:SF16">
    <property type="entry name" value="SER_THR PROTEIN PHOSPHATASE FAMILY PROTEIN (AFU_ORTHOLOGUE AFUA_1G06000)"/>
    <property type="match status" value="1"/>
</dbReference>
<feature type="domain" description="Calcineurin-like phosphoesterase" evidence="1">
    <location>
        <begin position="7"/>
        <end position="204"/>
    </location>
</feature>
<organism evidence="2 3">
    <name type="scientific">Ophiobolus disseminans</name>
    <dbReference type="NCBI Taxonomy" id="1469910"/>
    <lineage>
        <taxon>Eukaryota</taxon>
        <taxon>Fungi</taxon>
        <taxon>Dikarya</taxon>
        <taxon>Ascomycota</taxon>
        <taxon>Pezizomycotina</taxon>
        <taxon>Dothideomycetes</taxon>
        <taxon>Pleosporomycetidae</taxon>
        <taxon>Pleosporales</taxon>
        <taxon>Pleosporineae</taxon>
        <taxon>Phaeosphaeriaceae</taxon>
        <taxon>Ophiobolus</taxon>
    </lineage>
</organism>
<evidence type="ECO:0000313" key="2">
    <source>
        <dbReference type="EMBL" id="KAF2824929.1"/>
    </source>
</evidence>
<keyword evidence="3" id="KW-1185">Reference proteome</keyword>
<dbReference type="EMBL" id="MU006229">
    <property type="protein sequence ID" value="KAF2824929.1"/>
    <property type="molecule type" value="Genomic_DNA"/>
</dbReference>
<dbReference type="PANTHER" id="PTHR12905">
    <property type="entry name" value="METALLOPHOSPHOESTERASE"/>
    <property type="match status" value="1"/>
</dbReference>
<dbReference type="AlphaFoldDB" id="A0A6A6ZWJ5"/>
<proteinExistence type="predicted"/>
<dbReference type="InterPro" id="IPR004843">
    <property type="entry name" value="Calcineurin-like_PHP"/>
</dbReference>